<evidence type="ECO:0000259" key="7">
    <source>
        <dbReference type="Pfam" id="PF13193"/>
    </source>
</evidence>
<dbReference type="InParanoid" id="L2GN47"/>
<gene>
    <name evidence="9" type="ORF">VICG_01109</name>
</gene>
<evidence type="ECO:0000259" key="6">
    <source>
        <dbReference type="Pfam" id="PF00501"/>
    </source>
</evidence>
<dbReference type="Pfam" id="PF13193">
    <property type="entry name" value="AMP-binding_C"/>
    <property type="match status" value="1"/>
</dbReference>
<evidence type="ECO:0000256" key="4">
    <source>
        <dbReference type="ARBA" id="ARBA00022741"/>
    </source>
</evidence>
<dbReference type="GO" id="GO:0006085">
    <property type="term" value="P:acetyl-CoA biosynthetic process"/>
    <property type="evidence" value="ECO:0007669"/>
    <property type="project" value="TreeGrafter"/>
</dbReference>
<dbReference type="PANTHER" id="PTHR24095">
    <property type="entry name" value="ACETYL-COENZYME A SYNTHETASE"/>
    <property type="match status" value="1"/>
</dbReference>
<organism evidence="9 10">
    <name type="scientific">Vittaforma corneae (strain ATCC 50505)</name>
    <name type="common">Microsporidian parasite</name>
    <name type="synonym">Nosema corneum</name>
    <dbReference type="NCBI Taxonomy" id="993615"/>
    <lineage>
        <taxon>Eukaryota</taxon>
        <taxon>Fungi</taxon>
        <taxon>Fungi incertae sedis</taxon>
        <taxon>Microsporidia</taxon>
        <taxon>Nosematidae</taxon>
        <taxon>Vittaforma</taxon>
    </lineage>
</organism>
<dbReference type="PANTHER" id="PTHR24095:SF14">
    <property type="entry name" value="ACETYL-COENZYME A SYNTHETASE 1"/>
    <property type="match status" value="1"/>
</dbReference>
<dbReference type="OrthoDB" id="1706066at2759"/>
<dbReference type="Pfam" id="PF16177">
    <property type="entry name" value="ACAS_N"/>
    <property type="match status" value="1"/>
</dbReference>
<proteinExistence type="inferred from homology"/>
<dbReference type="Proteomes" id="UP000011082">
    <property type="component" value="Unassembled WGS sequence"/>
</dbReference>
<protein>
    <recommendedName>
        <fullName evidence="2">acetate--CoA ligase</fullName>
        <ecNumber evidence="2">6.2.1.1</ecNumber>
    </recommendedName>
</protein>
<dbReference type="OMA" id="INVSYNC"/>
<evidence type="ECO:0000256" key="5">
    <source>
        <dbReference type="ARBA" id="ARBA00022840"/>
    </source>
</evidence>
<evidence type="ECO:0000259" key="8">
    <source>
        <dbReference type="Pfam" id="PF16177"/>
    </source>
</evidence>
<comment type="similarity">
    <text evidence="1">Belongs to the ATP-dependent AMP-binding enzyme family.</text>
</comment>
<feature type="domain" description="AMP-dependent synthetase/ligase" evidence="6">
    <location>
        <begin position="62"/>
        <end position="426"/>
    </location>
</feature>
<dbReference type="GO" id="GO:0005524">
    <property type="term" value="F:ATP binding"/>
    <property type="evidence" value="ECO:0007669"/>
    <property type="project" value="UniProtKB-KW"/>
</dbReference>
<dbReference type="GO" id="GO:0003987">
    <property type="term" value="F:acetate-CoA ligase activity"/>
    <property type="evidence" value="ECO:0007669"/>
    <property type="project" value="UniProtKB-EC"/>
</dbReference>
<evidence type="ECO:0000256" key="3">
    <source>
        <dbReference type="ARBA" id="ARBA00022598"/>
    </source>
</evidence>
<dbReference type="InterPro" id="IPR025110">
    <property type="entry name" value="AMP-bd_C"/>
</dbReference>
<evidence type="ECO:0000313" key="9">
    <source>
        <dbReference type="EMBL" id="ELA41925.1"/>
    </source>
</evidence>
<dbReference type="NCBIfam" id="NF001208">
    <property type="entry name" value="PRK00174.1"/>
    <property type="match status" value="1"/>
</dbReference>
<dbReference type="STRING" id="993615.L2GN47"/>
<keyword evidence="4" id="KW-0547">Nucleotide-binding</keyword>
<keyword evidence="10" id="KW-1185">Reference proteome</keyword>
<name>L2GN47_VITCO</name>
<keyword evidence="3 9" id="KW-0436">Ligase</keyword>
<evidence type="ECO:0000256" key="2">
    <source>
        <dbReference type="ARBA" id="ARBA00013275"/>
    </source>
</evidence>
<keyword evidence="5" id="KW-0067">ATP-binding</keyword>
<feature type="domain" description="Acetyl-coenzyme A synthetase N-terminal" evidence="8">
    <location>
        <begin position="6"/>
        <end position="60"/>
    </location>
</feature>
<dbReference type="RefSeq" id="XP_007604555.1">
    <property type="nucleotide sequence ID" value="XM_007604493.1"/>
</dbReference>
<dbReference type="Pfam" id="PF00501">
    <property type="entry name" value="AMP-binding"/>
    <property type="match status" value="1"/>
</dbReference>
<dbReference type="InterPro" id="IPR000873">
    <property type="entry name" value="AMP-dep_synth/lig_dom"/>
</dbReference>
<dbReference type="Gene3D" id="3.30.300.30">
    <property type="match status" value="1"/>
</dbReference>
<dbReference type="InterPro" id="IPR045851">
    <property type="entry name" value="AMP-bd_C_sf"/>
</dbReference>
<dbReference type="Gene3D" id="3.40.50.12780">
    <property type="entry name" value="N-terminal domain of ligase-like"/>
    <property type="match status" value="1"/>
</dbReference>
<sequence length="636" mass="71438">MNLKQYRKEYKESITNTEKFWSKKATKILSWSKPFTKIHNKKFGSDKWFEDGKLNACYNCIDRWVSVFPDKMALIFDSNDGESTKFTYKQTLERVCEISNQLKHLKKGDCVTLYLPMGPEAVFCALACARLGLTHNAVFGGFSPDSLRLRIDDSKSKMLITQDFAMRGEKRINFLENVVKAVQNLNIEGIVFDKHCEETSDALQWYNTLKNFKKWSQLEHCKDFVPCLNVEAEHSLFCLYTSGSTGMPKGLIHSTGGYLLYAAYTLKTAFDIRENDIFCCTADIGWITGHSYCIYGPLCLGITSVIVEGVPTYPTYYRFFDIVHKYKLTQLYTAPTAVRLLKKYFDTNPLDTSSYDLTSLRCLGSVGEPINKEAHKFFSESFGNLHIVDTYWQTETGGFLIAPIVGVKKVKPECASLPMPGIVPIITCDGSIAPTATLKAVLMNKVNELGQIYITRSWPGIARGILNNRKRYETAYFSTPFYFTGDEGLIDQDGDFWIRGRADDVINVSGHRISTAEVESVACTNENVAEAAVVSVSHEIKGQSMILFVVLKKDDPDYENSVKETVATSIGGFCRPDKVIECPGIPKTATGKIMRRVLRSLLTNSEIGDLSTCINIESIEKLKQIMLSAAVVKQID</sequence>
<dbReference type="EMBL" id="JH370137">
    <property type="protein sequence ID" value="ELA41925.1"/>
    <property type="molecule type" value="Genomic_DNA"/>
</dbReference>
<dbReference type="InterPro" id="IPR032387">
    <property type="entry name" value="ACAS_N"/>
</dbReference>
<evidence type="ECO:0000256" key="1">
    <source>
        <dbReference type="ARBA" id="ARBA00006432"/>
    </source>
</evidence>
<reference evidence="10" key="1">
    <citation type="submission" date="2011-05" db="EMBL/GenBank/DDBJ databases">
        <title>The genome sequence of Vittaforma corneae strain ATCC 50505.</title>
        <authorList>
            <consortium name="The Broad Institute Genome Sequencing Platform"/>
            <person name="Cuomo C."/>
            <person name="Didier E."/>
            <person name="Bowers L."/>
            <person name="Young S.K."/>
            <person name="Zeng Q."/>
            <person name="Gargeya S."/>
            <person name="Fitzgerald M."/>
            <person name="Haas B."/>
            <person name="Abouelleil A."/>
            <person name="Alvarado L."/>
            <person name="Arachchi H.M."/>
            <person name="Berlin A."/>
            <person name="Chapman S.B."/>
            <person name="Gearin G."/>
            <person name="Goldberg J."/>
            <person name="Griggs A."/>
            <person name="Gujja S."/>
            <person name="Hansen M."/>
            <person name="Heiman D."/>
            <person name="Howarth C."/>
            <person name="Larimer J."/>
            <person name="Lui A."/>
            <person name="MacDonald P.J.P."/>
            <person name="McCowen C."/>
            <person name="Montmayeur A."/>
            <person name="Murphy C."/>
            <person name="Neiman D."/>
            <person name="Pearson M."/>
            <person name="Priest M."/>
            <person name="Roberts A."/>
            <person name="Saif S."/>
            <person name="Shea T."/>
            <person name="Sisk P."/>
            <person name="Stolte C."/>
            <person name="Sykes S."/>
            <person name="Wortman J."/>
            <person name="Nusbaum C."/>
            <person name="Birren B."/>
        </authorList>
    </citation>
    <scope>NUCLEOTIDE SEQUENCE [LARGE SCALE GENOMIC DNA]</scope>
    <source>
        <strain evidence="10">ATCC 50505</strain>
    </source>
</reference>
<evidence type="ECO:0000313" key="10">
    <source>
        <dbReference type="Proteomes" id="UP000011082"/>
    </source>
</evidence>
<accession>L2GN47</accession>
<dbReference type="EC" id="6.2.1.1" evidence="2"/>
<dbReference type="AlphaFoldDB" id="L2GN47"/>
<dbReference type="InterPro" id="IPR042099">
    <property type="entry name" value="ANL_N_sf"/>
</dbReference>
<feature type="domain" description="AMP-binding enzyme C-terminal" evidence="7">
    <location>
        <begin position="517"/>
        <end position="592"/>
    </location>
</feature>
<dbReference type="HOGENOM" id="CLU_000022_3_6_1"/>
<dbReference type="GeneID" id="19881820"/>
<dbReference type="SUPFAM" id="SSF56801">
    <property type="entry name" value="Acetyl-CoA synthetase-like"/>
    <property type="match status" value="1"/>
</dbReference>
<dbReference type="VEuPathDB" id="MicrosporidiaDB:VICG_01109"/>
<dbReference type="FunCoup" id="L2GN47">
    <property type="interactions" value="125"/>
</dbReference>